<dbReference type="RefSeq" id="WP_015504312.1">
    <property type="nucleotide sequence ID" value="NZ_CP017686.1"/>
</dbReference>
<reference evidence="3 4" key="1">
    <citation type="submission" date="2016-10" db="EMBL/GenBank/DDBJ databases">
        <title>Complete genome of the TMA-utilizing, human hosted archaeon Methanomethylophilus alvus Gen. nov, sp. nov., strain Mx-05, derived from a pure culture.</title>
        <authorList>
            <person name="Brugere J.-F."/>
            <person name="Ben Hania W."/>
            <person name="Chaudhary P.P."/>
            <person name="Gaci N."/>
            <person name="Borrel G."/>
            <person name="Cao Van Tuat L."/>
            <person name="Fardeau M.-L."/>
            <person name="Harris H.M.B."/>
            <person name="O'Toole P.W."/>
            <person name="Ollivier B."/>
        </authorList>
    </citation>
    <scope>NUCLEOTIDE SEQUENCE [LARGE SCALE GENOMIC DNA]</scope>
    <source>
        <strain evidence="3 4">Mx-05</strain>
    </source>
</reference>
<dbReference type="EMBL" id="CP017686">
    <property type="protein sequence ID" value="AYQ54594.1"/>
    <property type="molecule type" value="Genomic_DNA"/>
</dbReference>
<dbReference type="PANTHER" id="PTHR11365:SF2">
    <property type="entry name" value="5-OXOPROLINASE"/>
    <property type="match status" value="1"/>
</dbReference>
<evidence type="ECO:0000313" key="3">
    <source>
        <dbReference type="EMBL" id="AYQ54594.1"/>
    </source>
</evidence>
<dbReference type="GeneID" id="41321212"/>
<dbReference type="GO" id="GO:0017168">
    <property type="term" value="F:5-oxoprolinase (ATP-hydrolyzing) activity"/>
    <property type="evidence" value="ECO:0007669"/>
    <property type="project" value="TreeGrafter"/>
</dbReference>
<dbReference type="SUPFAM" id="SSF53067">
    <property type="entry name" value="Actin-like ATPase domain"/>
    <property type="match status" value="1"/>
</dbReference>
<accession>A0A3G3IGC6</accession>
<evidence type="ECO:0000259" key="1">
    <source>
        <dbReference type="Pfam" id="PF01968"/>
    </source>
</evidence>
<name>A0A3G3IGC6_9ARCH</name>
<dbReference type="InterPro" id="IPR043129">
    <property type="entry name" value="ATPase_NBD"/>
</dbReference>
<dbReference type="AlphaFoldDB" id="A0A3G3IGC6"/>
<dbReference type="Pfam" id="PF05378">
    <property type="entry name" value="Hydant_A_N"/>
    <property type="match status" value="1"/>
</dbReference>
<dbReference type="InterPro" id="IPR002821">
    <property type="entry name" value="Hydantoinase_A"/>
</dbReference>
<feature type="domain" description="Hydantoinase/oxoprolinase N-terminal" evidence="2">
    <location>
        <begin position="5"/>
        <end position="158"/>
    </location>
</feature>
<organism evidence="3 4">
    <name type="scientific">Methanomethylophilus alvi</name>
    <dbReference type="NCBI Taxonomy" id="1291540"/>
    <lineage>
        <taxon>Archaea</taxon>
        <taxon>Methanobacteriati</taxon>
        <taxon>Thermoplasmatota</taxon>
        <taxon>Thermoplasmata</taxon>
        <taxon>Methanomassiliicoccales</taxon>
        <taxon>Methanomethylophilaceae</taxon>
        <taxon>Methanomethylophilus</taxon>
    </lineage>
</organism>
<dbReference type="OMA" id="LNGPKRA"/>
<protein>
    <submittedName>
        <fullName evidence="3">Hydantoinase/oxoprolinase</fullName>
    </submittedName>
</protein>
<dbReference type="GO" id="GO:0006749">
    <property type="term" value="P:glutathione metabolic process"/>
    <property type="evidence" value="ECO:0007669"/>
    <property type="project" value="TreeGrafter"/>
</dbReference>
<evidence type="ECO:0000259" key="2">
    <source>
        <dbReference type="Pfam" id="PF05378"/>
    </source>
</evidence>
<dbReference type="InterPro" id="IPR045079">
    <property type="entry name" value="Oxoprolinase-like"/>
</dbReference>
<dbReference type="PANTHER" id="PTHR11365">
    <property type="entry name" value="5-OXOPROLINASE RELATED"/>
    <property type="match status" value="1"/>
</dbReference>
<dbReference type="InterPro" id="IPR008040">
    <property type="entry name" value="Hydant_A_N"/>
</dbReference>
<sequence>MTIGLGIDTGGTYTDSVILDMDSGRILSRAKDLTTRNDLVIGISGSIGKHRPELLKKISLVSLSSTLATNSVVEGKGCRAGLISIGRRYDGTVTADVYAQVAGSHDLKGNEKVPLDEEAAKAALSEMKGKVDAIAITGYLSIRNPEHEERLAHLADEILGVPVVQGHELSSGLGFNERTTTALMNARLIPVITDLIESVKKSLAKFGIDAPLMIVKGDGTVLNEASAVKRPVETVLSGPASSLTGAKALTGLKDAVMIDIGGTTTDIGVLRNGFPRLDKEGALIGGKRTRVLAAAVSTYGIGGDSRIIVNGTRIELTPVRVIPLCIAATKWPHVREKLQDLAHRVPGHVAETVTADEILQETEFFTPAKPITTETMQECDRRLLELIAEEPKTLEEAGDAIGVLPYTFNVSRLEKLGLVTRIGVTPSDILHAEESYVEYDYKASKQAVDYLARKALLGFDEFVSTVKDMIETKIATCLMKDLLLEDGGFEDLGPAAEDLIRKAVSGKDGLDFGVSIRINKPIIGIGAPVGAWLPRIAEIFHTQLLLPVDSNVGNAIGAISGSVSKTVTVHIQPKEGAIGTDPASIVFLGDEKYEFPTFVEAVGFAKDKGSEYAERLAVESGATNVVIEVDVEKKTFGTASDASVQILLEADVTIRATGKPDLVSYRFQNA</sequence>
<dbReference type="Pfam" id="PF01968">
    <property type="entry name" value="Hydantoinase_A"/>
    <property type="match status" value="1"/>
</dbReference>
<dbReference type="GO" id="GO:0005829">
    <property type="term" value="C:cytosol"/>
    <property type="evidence" value="ECO:0007669"/>
    <property type="project" value="TreeGrafter"/>
</dbReference>
<proteinExistence type="predicted"/>
<dbReference type="Proteomes" id="UP000273278">
    <property type="component" value="Chromosome"/>
</dbReference>
<evidence type="ECO:0000313" key="4">
    <source>
        <dbReference type="Proteomes" id="UP000273278"/>
    </source>
</evidence>
<gene>
    <name evidence="3" type="ORF">BKD89_02050</name>
</gene>
<feature type="domain" description="Hydantoinase A/oxoprolinase" evidence="1">
    <location>
        <begin position="178"/>
        <end position="314"/>
    </location>
</feature>